<protein>
    <recommendedName>
        <fullName evidence="4">WD repeat and FYVE domain-containing protein 3</fullName>
    </recommendedName>
</protein>
<reference evidence="2" key="1">
    <citation type="journal article" date="2020" name="Cell">
        <title>Large-Scale Comparative Analyses of Tick Genomes Elucidate Their Genetic Diversity and Vector Capacities.</title>
        <authorList>
            <consortium name="Tick Genome and Microbiome Consortium (TIGMIC)"/>
            <person name="Jia N."/>
            <person name="Wang J."/>
            <person name="Shi W."/>
            <person name="Du L."/>
            <person name="Sun Y."/>
            <person name="Zhan W."/>
            <person name="Jiang J.F."/>
            <person name="Wang Q."/>
            <person name="Zhang B."/>
            <person name="Ji P."/>
            <person name="Bell-Sakyi L."/>
            <person name="Cui X.M."/>
            <person name="Yuan T.T."/>
            <person name="Jiang B.G."/>
            <person name="Yang W.F."/>
            <person name="Lam T.T."/>
            <person name="Chang Q.C."/>
            <person name="Ding S.J."/>
            <person name="Wang X.J."/>
            <person name="Zhu J.G."/>
            <person name="Ruan X.D."/>
            <person name="Zhao L."/>
            <person name="Wei J.T."/>
            <person name="Ye R.Z."/>
            <person name="Que T.C."/>
            <person name="Du C.H."/>
            <person name="Zhou Y.H."/>
            <person name="Cheng J.X."/>
            <person name="Dai P.F."/>
            <person name="Guo W.B."/>
            <person name="Han X.H."/>
            <person name="Huang E.J."/>
            <person name="Li L.F."/>
            <person name="Wei W."/>
            <person name="Gao Y.C."/>
            <person name="Liu J.Z."/>
            <person name="Shao H.Z."/>
            <person name="Wang X."/>
            <person name="Wang C.C."/>
            <person name="Yang T.C."/>
            <person name="Huo Q.B."/>
            <person name="Li W."/>
            <person name="Chen H.Y."/>
            <person name="Chen S.E."/>
            <person name="Zhou L.G."/>
            <person name="Ni X.B."/>
            <person name="Tian J.H."/>
            <person name="Sheng Y."/>
            <person name="Liu T."/>
            <person name="Pan Y.S."/>
            <person name="Xia L.Y."/>
            <person name="Li J."/>
            <person name="Zhao F."/>
            <person name="Cao W.C."/>
        </authorList>
    </citation>
    <scope>NUCLEOTIDE SEQUENCE</scope>
    <source>
        <strain evidence="2">Rsan-2018</strain>
    </source>
</reference>
<evidence type="ECO:0000313" key="3">
    <source>
        <dbReference type="Proteomes" id="UP000821837"/>
    </source>
</evidence>
<name>A0A9D4YQS9_RHISA</name>
<dbReference type="AlphaFoldDB" id="A0A9D4YQS9"/>
<organism evidence="2 3">
    <name type="scientific">Rhipicephalus sanguineus</name>
    <name type="common">Brown dog tick</name>
    <name type="synonym">Ixodes sanguineus</name>
    <dbReference type="NCBI Taxonomy" id="34632"/>
    <lineage>
        <taxon>Eukaryota</taxon>
        <taxon>Metazoa</taxon>
        <taxon>Ecdysozoa</taxon>
        <taxon>Arthropoda</taxon>
        <taxon>Chelicerata</taxon>
        <taxon>Arachnida</taxon>
        <taxon>Acari</taxon>
        <taxon>Parasitiformes</taxon>
        <taxon>Ixodida</taxon>
        <taxon>Ixodoidea</taxon>
        <taxon>Ixodidae</taxon>
        <taxon>Rhipicephalinae</taxon>
        <taxon>Rhipicephalus</taxon>
        <taxon>Rhipicephalus</taxon>
    </lineage>
</organism>
<dbReference type="PANTHER" id="PTHR46108">
    <property type="entry name" value="BLUE CHEESE"/>
    <property type="match status" value="1"/>
</dbReference>
<evidence type="ECO:0000256" key="1">
    <source>
        <dbReference type="ARBA" id="ARBA00022574"/>
    </source>
</evidence>
<dbReference type="InterPro" id="IPR016024">
    <property type="entry name" value="ARM-type_fold"/>
</dbReference>
<evidence type="ECO:0008006" key="4">
    <source>
        <dbReference type="Google" id="ProtNLM"/>
    </source>
</evidence>
<dbReference type="InterPro" id="IPR051944">
    <property type="entry name" value="BEACH_domain_protein"/>
</dbReference>
<proteinExistence type="predicted"/>
<reference evidence="2" key="2">
    <citation type="submission" date="2021-09" db="EMBL/GenBank/DDBJ databases">
        <authorList>
            <person name="Jia N."/>
            <person name="Wang J."/>
            <person name="Shi W."/>
            <person name="Du L."/>
            <person name="Sun Y."/>
            <person name="Zhan W."/>
            <person name="Jiang J."/>
            <person name="Wang Q."/>
            <person name="Zhang B."/>
            <person name="Ji P."/>
            <person name="Sakyi L.B."/>
            <person name="Cui X."/>
            <person name="Yuan T."/>
            <person name="Jiang B."/>
            <person name="Yang W."/>
            <person name="Lam T.T.-Y."/>
            <person name="Chang Q."/>
            <person name="Ding S."/>
            <person name="Wang X."/>
            <person name="Zhu J."/>
            <person name="Ruan X."/>
            <person name="Zhao L."/>
            <person name="Wei J."/>
            <person name="Que T."/>
            <person name="Du C."/>
            <person name="Cheng J."/>
            <person name="Dai P."/>
            <person name="Han X."/>
            <person name="Huang E."/>
            <person name="Gao Y."/>
            <person name="Liu J."/>
            <person name="Shao H."/>
            <person name="Ye R."/>
            <person name="Li L."/>
            <person name="Wei W."/>
            <person name="Wang X."/>
            <person name="Wang C."/>
            <person name="Huo Q."/>
            <person name="Li W."/>
            <person name="Guo W."/>
            <person name="Chen H."/>
            <person name="Chen S."/>
            <person name="Zhou L."/>
            <person name="Zhou L."/>
            <person name="Ni X."/>
            <person name="Tian J."/>
            <person name="Zhou Y."/>
            <person name="Sheng Y."/>
            <person name="Liu T."/>
            <person name="Pan Y."/>
            <person name="Xia L."/>
            <person name="Li J."/>
            <person name="Zhao F."/>
            <person name="Cao W."/>
        </authorList>
    </citation>
    <scope>NUCLEOTIDE SEQUENCE</scope>
    <source>
        <strain evidence="2">Rsan-2018</strain>
        <tissue evidence="2">Larvae</tissue>
    </source>
</reference>
<dbReference type="PANTHER" id="PTHR46108:SF4">
    <property type="entry name" value="BLUE CHEESE"/>
    <property type="match status" value="1"/>
</dbReference>
<gene>
    <name evidence="2" type="ORF">HPB52_019760</name>
</gene>
<dbReference type="InterPro" id="IPR011989">
    <property type="entry name" value="ARM-like"/>
</dbReference>
<accession>A0A9D4YQS9</accession>
<sequence length="713" mass="78496">MLNRSDESASSAIAQFLEIESTEEQSRGWMLLATMNLLASGGAPLVEVMTSSALPSTLVKCLYLFFDLPQLRDPDRLEPHCEFTPRERRILLQKVFVQVLVRLCSHPAPAEELARKDDLTLLFSAITTWCPPYNNVWRKSASEVLMTLSRHGLTAPVVNYIHKSSHPLSHFSEKIHLKTSEIQEKFFKLLEFIVIDLKFVPCKELISLSILLKTNSSVSCSIICLHTLARILQYNAVFKDVYREVGLLEVLVTCLHRYATVLKEAFPDGAAEPVAKVPIPDEQQQMGSLVMETLTVLLNGNSNNASVFRECGGARCAHNLVPYRLCRQQALAVVQQLVLSNGGDDDMGTLLGLMHTAPPLALDLKNHILKSLLFVLRESHRTRTVFRKVGGFVYVMSVLVSMEGCLADPPREPWNTALVVIRLLYDMALDSFDKPMALTKLVTCPPTLHCTVEVPKKPSETTGKGSPQAKKPVLATLNLSAPSPDPLIVHPGVVVAMLHLVPSIADGNDSQWLQIELTLQLYLAEVLRSLVRSERNQQVMCEAGLPGEMLQRCRPALEDEQHPLHLPLQYMLERLAAQALEPRDLRSFLRLGSPLCCNAYDVGSEYKRRTGGSVCLARAQSTRLTNQKDGGPVPLTRIKTLVSMTTPRDCRLHGTLLTPPFVEFEMAPEGFSCLYLSSVAPQSASGGPPMVGVSMVGGAPEGVIGGIGTGGYD</sequence>
<dbReference type="SUPFAM" id="SSF48371">
    <property type="entry name" value="ARM repeat"/>
    <property type="match status" value="1"/>
</dbReference>
<evidence type="ECO:0000313" key="2">
    <source>
        <dbReference type="EMBL" id="KAH7984360.1"/>
    </source>
</evidence>
<dbReference type="VEuPathDB" id="VectorBase:RSAN_042989"/>
<dbReference type="Gene3D" id="1.25.10.10">
    <property type="entry name" value="Leucine-rich Repeat Variant"/>
    <property type="match status" value="1"/>
</dbReference>
<keyword evidence="3" id="KW-1185">Reference proteome</keyword>
<dbReference type="Proteomes" id="UP000821837">
    <property type="component" value="Chromosome 1"/>
</dbReference>
<keyword evidence="1" id="KW-0853">WD repeat</keyword>
<dbReference type="EMBL" id="JABSTV010001245">
    <property type="protein sequence ID" value="KAH7984360.1"/>
    <property type="molecule type" value="Genomic_DNA"/>
</dbReference>
<comment type="caution">
    <text evidence="2">The sequence shown here is derived from an EMBL/GenBank/DDBJ whole genome shotgun (WGS) entry which is preliminary data.</text>
</comment>